<keyword evidence="5" id="KW-1185">Reference proteome</keyword>
<keyword evidence="1" id="KW-0732">Signal</keyword>
<accession>A0A5C4N6L2</accession>
<dbReference type="OrthoDB" id="9777345at2"/>
<dbReference type="Gene3D" id="2.60.120.600">
    <property type="entry name" value="Domain of unknown function DUF1214, C-terminal domain"/>
    <property type="match status" value="1"/>
</dbReference>
<dbReference type="Pfam" id="PF06742">
    <property type="entry name" value="DUF1214"/>
    <property type="match status" value="1"/>
</dbReference>
<feature type="domain" description="DUF1254" evidence="3">
    <location>
        <begin position="67"/>
        <end position="199"/>
    </location>
</feature>
<feature type="domain" description="DUF1214" evidence="2">
    <location>
        <begin position="330"/>
        <end position="440"/>
    </location>
</feature>
<proteinExistence type="predicted"/>
<evidence type="ECO:0000313" key="4">
    <source>
        <dbReference type="EMBL" id="TNC66566.1"/>
    </source>
</evidence>
<sequence length="460" mass="50590">MNRRTFLLASVAMTALASSVRAQSMTAEEAGEIAHEAYIYTFPMVENYLSIHQYALDPAGSQYKAPINAIGNVDRVFTPEDTGVVTPNSDTPYSFLIMDLRAEPMVVTLPPIEDGRYYSLHLVDLYSHNVDFLGTRKDGNDGGDFLIAGPDWEGEAPEGIRRVVRIPTRIMYSMFRTQLFNPADIERVRAIQAGYAVRPLSEYAGTEAPAPAPSVDWPPINRETAQTEFWSFANFLLQFAPPLEWEKEMQARFAQVGVAPAATWPAAPLAPEIEAAVIEAGDAAFAELNEELLSITSSKGLFGTPEEMRGNYVGRALGALGGLYGLSPEEALYFSFLVDGEGQRLDTGRNNYALRFGPGGLPPVGAFWSVTMYDGNRFLVDNALDRYLINSPMLPNLQANDTGEIVIYLQHESPGPDLESNWLPAPDGPMAAVMRLYLPKPEALDGSWQPPAIETMEKPR</sequence>
<comment type="caution">
    <text evidence="4">The sequence shown here is derived from an EMBL/GenBank/DDBJ whole genome shotgun (WGS) entry which is preliminary data.</text>
</comment>
<evidence type="ECO:0000259" key="3">
    <source>
        <dbReference type="Pfam" id="PF06863"/>
    </source>
</evidence>
<dbReference type="PANTHER" id="PTHR36509">
    <property type="entry name" value="BLL3101 PROTEIN"/>
    <property type="match status" value="1"/>
</dbReference>
<feature type="signal peptide" evidence="1">
    <location>
        <begin position="1"/>
        <end position="22"/>
    </location>
</feature>
<dbReference type="EMBL" id="VDFV01000032">
    <property type="protein sequence ID" value="TNC66566.1"/>
    <property type="molecule type" value="Genomic_DNA"/>
</dbReference>
<evidence type="ECO:0000313" key="5">
    <source>
        <dbReference type="Proteomes" id="UP000305709"/>
    </source>
</evidence>
<dbReference type="InterPro" id="IPR037049">
    <property type="entry name" value="DUF1214_C_sf"/>
</dbReference>
<dbReference type="InterPro" id="IPR010679">
    <property type="entry name" value="DUF1254"/>
</dbReference>
<feature type="chain" id="PRO_5022730451" evidence="1">
    <location>
        <begin position="23"/>
        <end position="460"/>
    </location>
</feature>
<evidence type="ECO:0000259" key="2">
    <source>
        <dbReference type="Pfam" id="PF06742"/>
    </source>
</evidence>
<dbReference type="AlphaFoldDB" id="A0A5C4N6L2"/>
<dbReference type="InterPro" id="IPR010621">
    <property type="entry name" value="DUF1214"/>
</dbReference>
<protein>
    <submittedName>
        <fullName evidence="4">DUF1254 domain-containing protein</fullName>
    </submittedName>
</protein>
<reference evidence="4 5" key="1">
    <citation type="submission" date="2019-06" db="EMBL/GenBank/DDBJ databases">
        <authorList>
            <person name="Jiang L."/>
        </authorList>
    </citation>
    <scope>NUCLEOTIDE SEQUENCE [LARGE SCALE GENOMIC DNA]</scope>
    <source>
        <strain evidence="4 5">YIM 48858</strain>
    </source>
</reference>
<gene>
    <name evidence="4" type="ORF">FHG71_16400</name>
</gene>
<dbReference type="SUPFAM" id="SSF160935">
    <property type="entry name" value="VPA0735-like"/>
    <property type="match status" value="1"/>
</dbReference>
<evidence type="ECO:0000256" key="1">
    <source>
        <dbReference type="SAM" id="SignalP"/>
    </source>
</evidence>
<organism evidence="4 5">
    <name type="scientific">Rubellimicrobium roseum</name>
    <dbReference type="NCBI Taxonomy" id="687525"/>
    <lineage>
        <taxon>Bacteria</taxon>
        <taxon>Pseudomonadati</taxon>
        <taxon>Pseudomonadota</taxon>
        <taxon>Alphaproteobacteria</taxon>
        <taxon>Rhodobacterales</taxon>
        <taxon>Roseobacteraceae</taxon>
        <taxon>Rubellimicrobium</taxon>
    </lineage>
</organism>
<dbReference type="InterPro" id="IPR037050">
    <property type="entry name" value="DUF1254_sf"/>
</dbReference>
<dbReference type="Pfam" id="PF06863">
    <property type="entry name" value="DUF1254"/>
    <property type="match status" value="1"/>
</dbReference>
<dbReference type="Gene3D" id="2.60.40.1610">
    <property type="entry name" value="Domain of unknown function DUF1254"/>
    <property type="match status" value="1"/>
</dbReference>
<dbReference type="Proteomes" id="UP000305709">
    <property type="component" value="Unassembled WGS sequence"/>
</dbReference>
<dbReference type="RefSeq" id="WP_139082783.1">
    <property type="nucleotide sequence ID" value="NZ_VDFV01000032.1"/>
</dbReference>
<name>A0A5C4N6L2_9RHOB</name>
<dbReference type="PANTHER" id="PTHR36509:SF2">
    <property type="entry name" value="BLL3101 PROTEIN"/>
    <property type="match status" value="1"/>
</dbReference>